<dbReference type="EMBL" id="WIQW01000045">
    <property type="protein sequence ID" value="KAF3094177.1"/>
    <property type="molecule type" value="Genomic_DNA"/>
</dbReference>
<organism evidence="2 3">
    <name type="scientific">Orbilia oligospora</name>
    <name type="common">Nematode-trapping fungus</name>
    <name type="synonym">Arthrobotrys oligospora</name>
    <dbReference type="NCBI Taxonomy" id="2813651"/>
    <lineage>
        <taxon>Eukaryota</taxon>
        <taxon>Fungi</taxon>
        <taxon>Dikarya</taxon>
        <taxon>Ascomycota</taxon>
        <taxon>Pezizomycotina</taxon>
        <taxon>Orbiliomycetes</taxon>
        <taxon>Orbiliales</taxon>
        <taxon>Orbiliaceae</taxon>
        <taxon>Orbilia</taxon>
    </lineage>
</organism>
<proteinExistence type="predicted"/>
<protein>
    <submittedName>
        <fullName evidence="2">Uncharacterized protein</fullName>
    </submittedName>
</protein>
<reference evidence="2 3" key="1">
    <citation type="submission" date="2019-06" db="EMBL/GenBank/DDBJ databases">
        <authorList>
            <person name="Palmer J.M."/>
        </authorList>
    </citation>
    <scope>NUCLEOTIDE SEQUENCE [LARGE SCALE GENOMIC DNA]</scope>
    <source>
        <strain evidence="2 3">TWF102</strain>
    </source>
</reference>
<name>A0A7C8NA92_ORBOL</name>
<comment type="caution">
    <text evidence="2">The sequence shown here is derived from an EMBL/GenBank/DDBJ whole genome shotgun (WGS) entry which is preliminary data.</text>
</comment>
<feature type="region of interest" description="Disordered" evidence="1">
    <location>
        <begin position="77"/>
        <end position="100"/>
    </location>
</feature>
<dbReference type="AlphaFoldDB" id="A0A7C8NA92"/>
<evidence type="ECO:0000313" key="2">
    <source>
        <dbReference type="EMBL" id="KAF3094177.1"/>
    </source>
</evidence>
<sequence>MARGEYGYKLKYTQTPSRSVRSTFTPSIYKLSRPEKPQKDFSVPDLLPISLPLICTPRTSSKHGSTKALDITANTMSTKGINGGATDTQYPQTISEENKK</sequence>
<dbReference type="Proteomes" id="UP000475325">
    <property type="component" value="Unassembled WGS sequence"/>
</dbReference>
<gene>
    <name evidence="2" type="ORF">TWF102_007683</name>
</gene>
<evidence type="ECO:0000313" key="3">
    <source>
        <dbReference type="Proteomes" id="UP000475325"/>
    </source>
</evidence>
<evidence type="ECO:0000256" key="1">
    <source>
        <dbReference type="SAM" id="MobiDB-lite"/>
    </source>
</evidence>
<accession>A0A7C8NA92</accession>